<dbReference type="Gene3D" id="2.120.10.80">
    <property type="entry name" value="Kelch-type beta propeller"/>
    <property type="match status" value="1"/>
</dbReference>
<dbReference type="Pfam" id="PF00646">
    <property type="entry name" value="F-box"/>
    <property type="match status" value="1"/>
</dbReference>
<keyword evidence="3" id="KW-1185">Reference proteome</keyword>
<dbReference type="InterPro" id="IPR006652">
    <property type="entry name" value="Kelch_1"/>
</dbReference>
<dbReference type="SUPFAM" id="SSF117281">
    <property type="entry name" value="Kelch motif"/>
    <property type="match status" value="1"/>
</dbReference>
<dbReference type="InterPro" id="IPR044595">
    <property type="entry name" value="KMD1-4"/>
</dbReference>
<comment type="caution">
    <text evidence="2">The sequence shown here is derived from an EMBL/GenBank/DDBJ whole genome shotgun (WGS) entry which is preliminary data.</text>
</comment>
<reference evidence="2" key="2">
    <citation type="submission" date="2021-12" db="EMBL/GenBank/DDBJ databases">
        <title>Resequencing data analysis of finger millet.</title>
        <authorList>
            <person name="Hatakeyama M."/>
            <person name="Aluri S."/>
            <person name="Balachadran M.T."/>
            <person name="Sivarajan S.R."/>
            <person name="Poveda L."/>
            <person name="Shimizu-Inatsugi R."/>
            <person name="Schlapbach R."/>
            <person name="Sreeman S.M."/>
            <person name="Shimizu K.K."/>
        </authorList>
    </citation>
    <scope>NUCLEOTIDE SEQUENCE</scope>
</reference>
<sequence length="410" mass="43874">MHGAANPRRNGVLLDVVQPFETICRRKRQQPQESEHQASAMDDLIPGLPDDLARECLVRVGFDQLPAARHVSRQWKAEVESPFHHRLRRTRPLLVLAQAAPPLAASGPAHKYAASATPASYRLVLHDVSTGTWAAMPPPPFPGGRLPLFCQLAAVGEGPRRKLVVMGGWDPETWAPTAAVHVYDFLSGTWRRGAEMPPPRRSFFACAAAGESRWAFVAGGHDAEKNALRSAAAYDVEADAWVAMPEMARERDEARGVCVGGGFVVVGGYPTAAQGRFAGSVEVFDPVSWAWEPVQEGVIEEGACPRMCCAAPGDGEAGRKMYMVRDGHVVSRDGNGDAWRPVARVPDDARAVTAVVAIGDGRVVVIGSACHGAEQGVHVLSEDATAPSWARQPAAPDFAGHVQAACCVQV</sequence>
<evidence type="ECO:0000313" key="2">
    <source>
        <dbReference type="EMBL" id="GJM90576.1"/>
    </source>
</evidence>
<gene>
    <name evidence="2" type="primary">ga06873</name>
    <name evidence="2" type="ORF">PR202_ga06873</name>
</gene>
<dbReference type="PANTHER" id="PTHR46407:SF3">
    <property type="entry name" value="OS02G0208700 PROTEIN"/>
    <property type="match status" value="1"/>
</dbReference>
<dbReference type="SUPFAM" id="SSF81383">
    <property type="entry name" value="F-box domain"/>
    <property type="match status" value="1"/>
</dbReference>
<dbReference type="Proteomes" id="UP001054889">
    <property type="component" value="Unassembled WGS sequence"/>
</dbReference>
<dbReference type="SMART" id="SM00612">
    <property type="entry name" value="Kelch"/>
    <property type="match status" value="2"/>
</dbReference>
<proteinExistence type="predicted"/>
<name>A0AAV5BWG9_ELECO</name>
<evidence type="ECO:0000313" key="3">
    <source>
        <dbReference type="Proteomes" id="UP001054889"/>
    </source>
</evidence>
<dbReference type="InterPro" id="IPR001810">
    <property type="entry name" value="F-box_dom"/>
</dbReference>
<dbReference type="InterPro" id="IPR015915">
    <property type="entry name" value="Kelch-typ_b-propeller"/>
</dbReference>
<dbReference type="PANTHER" id="PTHR46407">
    <property type="entry name" value="OS02G0208700 PROTEIN"/>
    <property type="match status" value="1"/>
</dbReference>
<dbReference type="AlphaFoldDB" id="A0AAV5BWG9"/>
<dbReference type="GO" id="GO:2000762">
    <property type="term" value="P:regulation of phenylpropanoid metabolic process"/>
    <property type="evidence" value="ECO:0007669"/>
    <property type="project" value="InterPro"/>
</dbReference>
<accession>A0AAV5BWG9</accession>
<reference evidence="2" key="1">
    <citation type="journal article" date="2018" name="DNA Res.">
        <title>Multiple hybrid de novo genome assembly of finger millet, an orphan allotetraploid crop.</title>
        <authorList>
            <person name="Hatakeyama M."/>
            <person name="Aluri S."/>
            <person name="Balachadran M.T."/>
            <person name="Sivarajan S.R."/>
            <person name="Patrignani A."/>
            <person name="Gruter S."/>
            <person name="Poveda L."/>
            <person name="Shimizu-Inatsugi R."/>
            <person name="Baeten J."/>
            <person name="Francoijs K.J."/>
            <person name="Nataraja K.N."/>
            <person name="Reddy Y.A.N."/>
            <person name="Phadnis S."/>
            <person name="Ravikumar R.L."/>
            <person name="Schlapbach R."/>
            <person name="Sreeman S.M."/>
            <person name="Shimizu K.K."/>
        </authorList>
    </citation>
    <scope>NUCLEOTIDE SEQUENCE</scope>
</reference>
<dbReference type="CDD" id="cd22152">
    <property type="entry name" value="F-box_AtAFR-like"/>
    <property type="match status" value="1"/>
</dbReference>
<dbReference type="GO" id="GO:0080037">
    <property type="term" value="P:negative regulation of cytokinin-activated signaling pathway"/>
    <property type="evidence" value="ECO:0007669"/>
    <property type="project" value="InterPro"/>
</dbReference>
<feature type="domain" description="F-box" evidence="1">
    <location>
        <begin position="46"/>
        <end position="81"/>
    </location>
</feature>
<protein>
    <recommendedName>
        <fullName evidence="1">F-box domain-containing protein</fullName>
    </recommendedName>
</protein>
<dbReference type="InterPro" id="IPR036047">
    <property type="entry name" value="F-box-like_dom_sf"/>
</dbReference>
<dbReference type="EMBL" id="BQKI01000003">
    <property type="protein sequence ID" value="GJM90576.1"/>
    <property type="molecule type" value="Genomic_DNA"/>
</dbReference>
<organism evidence="2 3">
    <name type="scientific">Eleusine coracana subsp. coracana</name>
    <dbReference type="NCBI Taxonomy" id="191504"/>
    <lineage>
        <taxon>Eukaryota</taxon>
        <taxon>Viridiplantae</taxon>
        <taxon>Streptophyta</taxon>
        <taxon>Embryophyta</taxon>
        <taxon>Tracheophyta</taxon>
        <taxon>Spermatophyta</taxon>
        <taxon>Magnoliopsida</taxon>
        <taxon>Liliopsida</taxon>
        <taxon>Poales</taxon>
        <taxon>Poaceae</taxon>
        <taxon>PACMAD clade</taxon>
        <taxon>Chloridoideae</taxon>
        <taxon>Cynodonteae</taxon>
        <taxon>Eleusininae</taxon>
        <taxon>Eleusine</taxon>
    </lineage>
</organism>
<dbReference type="Pfam" id="PF01344">
    <property type="entry name" value="Kelch_1"/>
    <property type="match status" value="1"/>
</dbReference>
<evidence type="ECO:0000259" key="1">
    <source>
        <dbReference type="Pfam" id="PF00646"/>
    </source>
</evidence>